<reference evidence="4 5" key="1">
    <citation type="submission" date="2017-04" db="EMBL/GenBank/DDBJ databases">
        <authorList>
            <person name="Afonso C.L."/>
            <person name="Miller P.J."/>
            <person name="Scott M.A."/>
            <person name="Spackman E."/>
            <person name="Goraichik I."/>
            <person name="Dimitrov K.M."/>
            <person name="Suarez D.L."/>
            <person name="Swayne D.E."/>
        </authorList>
    </citation>
    <scope>NUCLEOTIDE SEQUENCE [LARGE SCALE GENOMIC DNA]</scope>
    <source>
        <strain evidence="4 5">ToBE</strain>
    </source>
</reference>
<dbReference type="InterPro" id="IPR050721">
    <property type="entry name" value="Trk_Ktr_HKT_K-transport"/>
</dbReference>
<keyword evidence="1" id="KW-0633">Potassium transport</keyword>
<dbReference type="STRING" id="698762.SAMN00808754_0237"/>
<dbReference type="SUPFAM" id="SSF51735">
    <property type="entry name" value="NAD(P)-binding Rossmann-fold domains"/>
    <property type="match status" value="1"/>
</dbReference>
<dbReference type="Pfam" id="PF02254">
    <property type="entry name" value="TrkA_N"/>
    <property type="match status" value="1"/>
</dbReference>
<proteinExistence type="predicted"/>
<dbReference type="PANTHER" id="PTHR43833">
    <property type="entry name" value="POTASSIUM CHANNEL PROTEIN 2-RELATED-RELATED"/>
    <property type="match status" value="1"/>
</dbReference>
<keyword evidence="2" id="KW-0630">Potassium</keyword>
<dbReference type="Proteomes" id="UP000192569">
    <property type="component" value="Chromosome I"/>
</dbReference>
<evidence type="ECO:0000256" key="1">
    <source>
        <dbReference type="ARBA" id="ARBA00022538"/>
    </source>
</evidence>
<protein>
    <submittedName>
        <fullName evidence="4">Trk system potassium uptake protein TrkA</fullName>
    </submittedName>
</protein>
<keyword evidence="5" id="KW-1185">Reference proteome</keyword>
<name>A0A1W1V9T5_9FIRM</name>
<dbReference type="PRINTS" id="PR00335">
    <property type="entry name" value="KUPTAKETRKA"/>
</dbReference>
<evidence type="ECO:0000313" key="4">
    <source>
        <dbReference type="EMBL" id="SMB89980.1"/>
    </source>
</evidence>
<dbReference type="PROSITE" id="PS51201">
    <property type="entry name" value="RCK_N"/>
    <property type="match status" value="1"/>
</dbReference>
<evidence type="ECO:0000256" key="2">
    <source>
        <dbReference type="ARBA" id="ARBA00022958"/>
    </source>
</evidence>
<dbReference type="Gene3D" id="3.40.50.720">
    <property type="entry name" value="NAD(P)-binding Rossmann-like Domain"/>
    <property type="match status" value="1"/>
</dbReference>
<keyword evidence="1" id="KW-0813">Transport</keyword>
<dbReference type="InterPro" id="IPR006036">
    <property type="entry name" value="K_uptake_TrkA"/>
</dbReference>
<evidence type="ECO:0000313" key="5">
    <source>
        <dbReference type="Proteomes" id="UP000192569"/>
    </source>
</evidence>
<sequence>MRVLIVGCSRLGSRLARILANSGHQVTVIDSKAEALERLGPDFPGEMVKGVGIDLGVLEEANISQADVVIATTDKDSTNLVVAEIAHEKYKIPRVVARLYDPEAAEVYRKKGLAIFCPTTAGVEYILSLIGDQSQGGKA</sequence>
<dbReference type="OrthoDB" id="9775180at2"/>
<dbReference type="GO" id="GO:0005886">
    <property type="term" value="C:plasma membrane"/>
    <property type="evidence" value="ECO:0007669"/>
    <property type="project" value="InterPro"/>
</dbReference>
<dbReference type="RefSeq" id="WP_084663247.1">
    <property type="nucleotide sequence ID" value="NZ_LT838272.1"/>
</dbReference>
<feature type="domain" description="RCK N-terminal" evidence="3">
    <location>
        <begin position="1"/>
        <end position="127"/>
    </location>
</feature>
<accession>A0A1W1V9T5</accession>
<dbReference type="EMBL" id="LT838272">
    <property type="protein sequence ID" value="SMB89980.1"/>
    <property type="molecule type" value="Genomic_DNA"/>
</dbReference>
<organism evidence="4 5">
    <name type="scientific">Thermanaeromonas toyohensis ToBE</name>
    <dbReference type="NCBI Taxonomy" id="698762"/>
    <lineage>
        <taxon>Bacteria</taxon>
        <taxon>Bacillati</taxon>
        <taxon>Bacillota</taxon>
        <taxon>Clostridia</taxon>
        <taxon>Neomoorellales</taxon>
        <taxon>Neomoorellaceae</taxon>
        <taxon>Thermanaeromonas</taxon>
    </lineage>
</organism>
<gene>
    <name evidence="4" type="ORF">SAMN00808754_0237</name>
</gene>
<dbReference type="GO" id="GO:0015079">
    <property type="term" value="F:potassium ion transmembrane transporter activity"/>
    <property type="evidence" value="ECO:0007669"/>
    <property type="project" value="InterPro"/>
</dbReference>
<keyword evidence="1" id="KW-0406">Ion transport</keyword>
<dbReference type="InterPro" id="IPR003148">
    <property type="entry name" value="RCK_N"/>
</dbReference>
<dbReference type="InterPro" id="IPR036291">
    <property type="entry name" value="NAD(P)-bd_dom_sf"/>
</dbReference>
<dbReference type="AlphaFoldDB" id="A0A1W1V9T5"/>
<dbReference type="PANTHER" id="PTHR43833:SF8">
    <property type="entry name" value="TRK SYSTEM POTASSIUM UPTAKE PROTEIN TRKA"/>
    <property type="match status" value="1"/>
</dbReference>
<evidence type="ECO:0000259" key="3">
    <source>
        <dbReference type="PROSITE" id="PS51201"/>
    </source>
</evidence>